<evidence type="ECO:0000256" key="1">
    <source>
        <dbReference type="ARBA" id="ARBA00004141"/>
    </source>
</evidence>
<dbReference type="InterPro" id="IPR006634">
    <property type="entry name" value="TLC-dom"/>
</dbReference>
<comment type="similarity">
    <text evidence="2">Belongs to the sphingosine N-acyltransferase family.</text>
</comment>
<evidence type="ECO:0000256" key="2">
    <source>
        <dbReference type="ARBA" id="ARBA00009808"/>
    </source>
</evidence>
<evidence type="ECO:0000256" key="6">
    <source>
        <dbReference type="PROSITE-ProRule" id="PRU00205"/>
    </source>
</evidence>
<dbReference type="SMART" id="SM00724">
    <property type="entry name" value="TLC"/>
    <property type="match status" value="1"/>
</dbReference>
<gene>
    <name evidence="9" type="ORF">PRZ48_010217</name>
</gene>
<evidence type="ECO:0000259" key="8">
    <source>
        <dbReference type="PROSITE" id="PS50922"/>
    </source>
</evidence>
<evidence type="ECO:0000256" key="3">
    <source>
        <dbReference type="ARBA" id="ARBA00022692"/>
    </source>
</evidence>
<evidence type="ECO:0000256" key="7">
    <source>
        <dbReference type="SAM" id="Phobius"/>
    </source>
</evidence>
<evidence type="ECO:0000313" key="10">
    <source>
        <dbReference type="Proteomes" id="UP001305779"/>
    </source>
</evidence>
<evidence type="ECO:0000256" key="5">
    <source>
        <dbReference type="ARBA" id="ARBA00023136"/>
    </source>
</evidence>
<dbReference type="PANTHER" id="PTHR12560:SF0">
    <property type="entry name" value="LD18904P"/>
    <property type="match status" value="1"/>
</dbReference>
<feature type="transmembrane region" description="Helical" evidence="7">
    <location>
        <begin position="32"/>
        <end position="51"/>
    </location>
</feature>
<keyword evidence="3 6" id="KW-0812">Transmembrane</keyword>
<comment type="subcellular location">
    <subcellularLocation>
        <location evidence="1">Membrane</location>
        <topology evidence="1">Multi-pass membrane protein</topology>
    </subcellularLocation>
</comment>
<evidence type="ECO:0000256" key="4">
    <source>
        <dbReference type="ARBA" id="ARBA00022989"/>
    </source>
</evidence>
<dbReference type="InterPro" id="IPR016439">
    <property type="entry name" value="Lag1/Lac1-like"/>
</dbReference>
<feature type="transmembrane region" description="Helical" evidence="7">
    <location>
        <begin position="165"/>
        <end position="186"/>
    </location>
</feature>
<accession>A0ABR0EDX4</accession>
<feature type="domain" description="TLC" evidence="8">
    <location>
        <begin position="1"/>
        <end position="194"/>
    </location>
</feature>
<keyword evidence="5 6" id="KW-0472">Membrane</keyword>
<name>A0ABR0EDX4_ZASCE</name>
<dbReference type="PIRSF" id="PIRSF005225">
    <property type="entry name" value="LAG1_LAC1"/>
    <property type="match status" value="1"/>
</dbReference>
<organism evidence="9 10">
    <name type="scientific">Zasmidium cellare</name>
    <name type="common">Wine cellar mold</name>
    <name type="synonym">Racodium cellare</name>
    <dbReference type="NCBI Taxonomy" id="395010"/>
    <lineage>
        <taxon>Eukaryota</taxon>
        <taxon>Fungi</taxon>
        <taxon>Dikarya</taxon>
        <taxon>Ascomycota</taxon>
        <taxon>Pezizomycotina</taxon>
        <taxon>Dothideomycetes</taxon>
        <taxon>Dothideomycetidae</taxon>
        <taxon>Mycosphaerellales</taxon>
        <taxon>Mycosphaerellaceae</taxon>
        <taxon>Zasmidium</taxon>
    </lineage>
</organism>
<dbReference type="EMBL" id="JAXOVC010000007">
    <property type="protein sequence ID" value="KAK4499699.1"/>
    <property type="molecule type" value="Genomic_DNA"/>
</dbReference>
<proteinExistence type="inferred from homology"/>
<dbReference type="Pfam" id="PF03798">
    <property type="entry name" value="TRAM_LAG1_CLN8"/>
    <property type="match status" value="1"/>
</dbReference>
<keyword evidence="10" id="KW-1185">Reference proteome</keyword>
<keyword evidence="4 7" id="KW-1133">Transmembrane helix</keyword>
<sequence length="230" mass="26371">MKTYYLTQLAFWFQQILVIHLEDRRKDHYQMLVHHVTTVALLFTSYGFRLTRVGNVILVCMDLNDILLTKMLKYLGFETACNVGFAVFVLVWILARHWAYITVAWGIWVLVPAETMPWGVYSLKTGEWLSGDSGERGLSFVVGTLFQPFVSPEAETVEVNDSIKAWFFGMLFGLQCLILAWLVLIIRLVVRVIRGDGVDDTRSEDGEEDEEVDLKRWERDGLGNVSICVP</sequence>
<evidence type="ECO:0000313" key="9">
    <source>
        <dbReference type="EMBL" id="KAK4499699.1"/>
    </source>
</evidence>
<dbReference type="PANTHER" id="PTHR12560">
    <property type="entry name" value="LONGEVITY ASSURANCE FACTOR 1 LAG1"/>
    <property type="match status" value="1"/>
</dbReference>
<feature type="transmembrane region" description="Helical" evidence="7">
    <location>
        <begin position="71"/>
        <end position="95"/>
    </location>
</feature>
<comment type="caution">
    <text evidence="9">The sequence shown here is derived from an EMBL/GenBank/DDBJ whole genome shotgun (WGS) entry which is preliminary data.</text>
</comment>
<dbReference type="Proteomes" id="UP001305779">
    <property type="component" value="Unassembled WGS sequence"/>
</dbReference>
<reference evidence="9 10" key="1">
    <citation type="journal article" date="2023" name="G3 (Bethesda)">
        <title>A chromosome-level genome assembly of Zasmidium syzygii isolated from banana leaves.</title>
        <authorList>
            <person name="van Westerhoven A.C."/>
            <person name="Mehrabi R."/>
            <person name="Talebi R."/>
            <person name="Steentjes M.B.F."/>
            <person name="Corcolon B."/>
            <person name="Chong P.A."/>
            <person name="Kema G.H.J."/>
            <person name="Seidl M.F."/>
        </authorList>
    </citation>
    <scope>NUCLEOTIDE SEQUENCE [LARGE SCALE GENOMIC DNA]</scope>
    <source>
        <strain evidence="9 10">P124</strain>
    </source>
</reference>
<dbReference type="PROSITE" id="PS50922">
    <property type="entry name" value="TLC"/>
    <property type="match status" value="1"/>
</dbReference>
<protein>
    <recommendedName>
        <fullName evidence="8">TLC domain-containing protein</fullName>
    </recommendedName>
</protein>
<feature type="transmembrane region" description="Helical" evidence="7">
    <location>
        <begin position="102"/>
        <end position="121"/>
    </location>
</feature>